<comment type="caution">
    <text evidence="1">The sequence shown here is derived from an EMBL/GenBank/DDBJ whole genome shotgun (WGS) entry which is preliminary data.</text>
</comment>
<keyword evidence="2" id="KW-1185">Reference proteome</keyword>
<evidence type="ECO:0000313" key="1">
    <source>
        <dbReference type="EMBL" id="MDQ0444586.1"/>
    </source>
</evidence>
<evidence type="ECO:0000313" key="2">
    <source>
        <dbReference type="Proteomes" id="UP001236369"/>
    </source>
</evidence>
<sequence>MIGFAHIAIRPMLARLVALGLLGAVGAGPVFSGLDADSEIEAARARLDRAREQAARQPGVPPLTAADGDALLAAFRARLEALAGTGAVVIDGTLIEPDPARPALPRLRATLRGTAEGLHGLAHAVETGSPLMAVEEADLTVERPADAEIGRPTLMRLAFAARGVVTGKPAQPRRAP</sequence>
<accession>A0ABU0HQI7</accession>
<protein>
    <submittedName>
        <fullName evidence="1">Uncharacterized protein</fullName>
    </submittedName>
</protein>
<gene>
    <name evidence="1" type="ORF">QO016_004099</name>
</gene>
<name>A0ABU0HQI7_9HYPH</name>
<organism evidence="1 2">
    <name type="scientific">Methylobacterium persicinum</name>
    <dbReference type="NCBI Taxonomy" id="374426"/>
    <lineage>
        <taxon>Bacteria</taxon>
        <taxon>Pseudomonadati</taxon>
        <taxon>Pseudomonadota</taxon>
        <taxon>Alphaproteobacteria</taxon>
        <taxon>Hyphomicrobiales</taxon>
        <taxon>Methylobacteriaceae</taxon>
        <taxon>Methylobacterium</taxon>
    </lineage>
</organism>
<reference evidence="1 2" key="1">
    <citation type="submission" date="2023-07" db="EMBL/GenBank/DDBJ databases">
        <title>Genomic Encyclopedia of Type Strains, Phase IV (KMG-IV): sequencing the most valuable type-strain genomes for metagenomic binning, comparative biology and taxonomic classification.</title>
        <authorList>
            <person name="Goeker M."/>
        </authorList>
    </citation>
    <scope>NUCLEOTIDE SEQUENCE [LARGE SCALE GENOMIC DNA]</scope>
    <source>
        <strain evidence="1 2">DSM 19562</strain>
    </source>
</reference>
<dbReference type="Proteomes" id="UP001236369">
    <property type="component" value="Unassembled WGS sequence"/>
</dbReference>
<proteinExistence type="predicted"/>
<dbReference type="RefSeq" id="WP_238252937.1">
    <property type="nucleotide sequence ID" value="NZ_BPQX01000063.1"/>
</dbReference>
<dbReference type="EMBL" id="JAUSVV010000013">
    <property type="protein sequence ID" value="MDQ0444586.1"/>
    <property type="molecule type" value="Genomic_DNA"/>
</dbReference>